<dbReference type="Pfam" id="PF08704">
    <property type="entry name" value="GCD14"/>
    <property type="match status" value="1"/>
</dbReference>
<dbReference type="GO" id="GO:0030488">
    <property type="term" value="P:tRNA methylation"/>
    <property type="evidence" value="ECO:0007669"/>
    <property type="project" value="InterPro"/>
</dbReference>
<dbReference type="PANTHER" id="PTHR12133">
    <property type="entry name" value="TRNA (ADENINE(58)-N(1))-METHYLTRANSFERASE"/>
    <property type="match status" value="1"/>
</dbReference>
<feature type="compositionally biased region" description="Acidic residues" evidence="8">
    <location>
        <begin position="525"/>
        <end position="552"/>
    </location>
</feature>
<dbReference type="GO" id="GO:0005739">
    <property type="term" value="C:mitochondrion"/>
    <property type="evidence" value="ECO:0007669"/>
    <property type="project" value="TreeGrafter"/>
</dbReference>
<keyword evidence="11" id="KW-1185">Reference proteome</keyword>
<dbReference type="InterPro" id="IPR049470">
    <property type="entry name" value="TRM61_C"/>
</dbReference>
<evidence type="ECO:0000256" key="5">
    <source>
        <dbReference type="ARBA" id="ARBA00022691"/>
    </source>
</evidence>
<dbReference type="GO" id="GO:0031515">
    <property type="term" value="C:tRNA (m1A) methyltransferase complex"/>
    <property type="evidence" value="ECO:0007669"/>
    <property type="project" value="InterPro"/>
</dbReference>
<dbReference type="InterPro" id="IPR029063">
    <property type="entry name" value="SAM-dependent_MTases_sf"/>
</dbReference>
<evidence type="ECO:0000256" key="3">
    <source>
        <dbReference type="ARBA" id="ARBA00022603"/>
    </source>
</evidence>
<sequence>MKYFLTITKLSRFLYPRSYRSYQNVIQKKGYRTSTDDEIVKIKLPKNRVRDSVVIDSSFGFPVKEKKGIERVLQLEPRKVKLDDLEFERDRDKDMVPKEPRARRKKTIDLEVEREDMIPKKKKLKLTSPKAVSQENMPEGDRDMVPVNEKLKSDSNKAVGQDSIKKEKKIIPKNAKMETEHESKIMTLANEIPNVTTGIDPDILDKLDRSYFREGDMAILRDTKRSEGQKRKLIGPLKKGIKSKEKNSETIEHDLIIGQPIRSMIRTMQKKPKTRKIYTLHFPTLEEYCLLIPRTKTPTYAKDASTIITLLDINPYSRIMEAGTGNASLTLYLARALYPLGHLHSIDIDPMSSENAQKTVKNFSRGIYSDIIKFSTGKCSDVIDAMDEEYDGVALDMPEPLNELPSIISKLKIDRFMVCYLPNMTQVLTLCQLIRKQKLRLGLERVLEIQWRPWEIKATVIRSRMNSKEVSVKELINKNEIPDEALGYVCRPSHEPTAHTAFLVHLKKIGELPMQIKDINNVENNPDDDNSDNSNDQDVENNTDDDNSDVENDANNGDS</sequence>
<dbReference type="EC" id="2.1.1.220" evidence="1"/>
<keyword evidence="4" id="KW-0808">Transferase</keyword>
<proteinExistence type="predicted"/>
<evidence type="ECO:0000313" key="10">
    <source>
        <dbReference type="EMBL" id="RHZ56486.1"/>
    </source>
</evidence>
<protein>
    <recommendedName>
        <fullName evidence="2">tRNA (adenine(58)-N(1))-methyltransferase catalytic subunit TRM61</fullName>
        <ecNumber evidence="1">2.1.1.220</ecNumber>
    </recommendedName>
    <alternativeName>
        <fullName evidence="7">tRNA(m1A58)-methyltransferase subunit TRM61</fullName>
    </alternativeName>
</protein>
<keyword evidence="6" id="KW-0819">tRNA processing</keyword>
<evidence type="ECO:0000256" key="8">
    <source>
        <dbReference type="SAM" id="MobiDB-lite"/>
    </source>
</evidence>
<organism evidence="10 11">
    <name type="scientific">Diversispora epigaea</name>
    <dbReference type="NCBI Taxonomy" id="1348612"/>
    <lineage>
        <taxon>Eukaryota</taxon>
        <taxon>Fungi</taxon>
        <taxon>Fungi incertae sedis</taxon>
        <taxon>Mucoromycota</taxon>
        <taxon>Glomeromycotina</taxon>
        <taxon>Glomeromycetes</taxon>
        <taxon>Diversisporales</taxon>
        <taxon>Diversisporaceae</taxon>
        <taxon>Diversispora</taxon>
    </lineage>
</organism>
<evidence type="ECO:0000259" key="9">
    <source>
        <dbReference type="Pfam" id="PF08704"/>
    </source>
</evidence>
<dbReference type="AlphaFoldDB" id="A0A397H4C7"/>
<evidence type="ECO:0000256" key="2">
    <source>
        <dbReference type="ARBA" id="ARBA00015963"/>
    </source>
</evidence>
<dbReference type="InterPro" id="IPR014816">
    <property type="entry name" value="tRNA_MeTrfase_Gcd14"/>
</dbReference>
<reference evidence="10 11" key="1">
    <citation type="submission" date="2018-08" db="EMBL/GenBank/DDBJ databases">
        <title>Genome and evolution of the arbuscular mycorrhizal fungus Diversispora epigaea (formerly Glomus versiforme) and its bacterial endosymbionts.</title>
        <authorList>
            <person name="Sun X."/>
            <person name="Fei Z."/>
            <person name="Harrison M."/>
        </authorList>
    </citation>
    <scope>NUCLEOTIDE SEQUENCE [LARGE SCALE GENOMIC DNA]</scope>
    <source>
        <strain evidence="10 11">IT104</strain>
    </source>
</reference>
<evidence type="ECO:0000256" key="1">
    <source>
        <dbReference type="ARBA" id="ARBA00012796"/>
    </source>
</evidence>
<dbReference type="EMBL" id="PQFF01000358">
    <property type="protein sequence ID" value="RHZ56486.1"/>
    <property type="molecule type" value="Genomic_DNA"/>
</dbReference>
<dbReference type="STRING" id="1348612.A0A397H4C7"/>
<comment type="caution">
    <text evidence="10">The sequence shown here is derived from an EMBL/GenBank/DDBJ whole genome shotgun (WGS) entry which is preliminary data.</text>
</comment>
<evidence type="ECO:0000313" key="11">
    <source>
        <dbReference type="Proteomes" id="UP000266861"/>
    </source>
</evidence>
<feature type="domain" description="tRNA (adenine(58)-N(1))-methyltransferase catalytic subunit TRM61 C-terminal" evidence="9">
    <location>
        <begin position="283"/>
        <end position="464"/>
    </location>
</feature>
<keyword evidence="3" id="KW-0489">Methyltransferase</keyword>
<evidence type="ECO:0000256" key="7">
    <source>
        <dbReference type="ARBA" id="ARBA00033309"/>
    </source>
</evidence>
<name>A0A397H4C7_9GLOM</name>
<keyword evidence="5" id="KW-0949">S-adenosyl-L-methionine</keyword>
<accession>A0A397H4C7</accession>
<gene>
    <name evidence="10" type="ORF">Glove_401g13</name>
</gene>
<dbReference type="Proteomes" id="UP000266861">
    <property type="component" value="Unassembled WGS sequence"/>
</dbReference>
<dbReference type="OrthoDB" id="5585464at2759"/>
<feature type="region of interest" description="Disordered" evidence="8">
    <location>
        <begin position="519"/>
        <end position="559"/>
    </location>
</feature>
<dbReference type="PROSITE" id="PS51620">
    <property type="entry name" value="SAM_TRM61"/>
    <property type="match status" value="1"/>
</dbReference>
<dbReference type="SUPFAM" id="SSF53335">
    <property type="entry name" value="S-adenosyl-L-methionine-dependent methyltransferases"/>
    <property type="match status" value="1"/>
</dbReference>
<dbReference type="Gene3D" id="3.40.50.150">
    <property type="entry name" value="Vaccinia Virus protein VP39"/>
    <property type="match status" value="1"/>
</dbReference>
<feature type="region of interest" description="Disordered" evidence="8">
    <location>
        <begin position="124"/>
        <end position="145"/>
    </location>
</feature>
<evidence type="ECO:0000256" key="6">
    <source>
        <dbReference type="ARBA" id="ARBA00022694"/>
    </source>
</evidence>
<evidence type="ECO:0000256" key="4">
    <source>
        <dbReference type="ARBA" id="ARBA00022679"/>
    </source>
</evidence>
<dbReference type="GO" id="GO:0160107">
    <property type="term" value="F:tRNA (adenine(58)-N1)-methyltransferase activity"/>
    <property type="evidence" value="ECO:0007669"/>
    <property type="project" value="UniProtKB-EC"/>
</dbReference>
<dbReference type="PANTHER" id="PTHR12133:SF1">
    <property type="entry name" value="TRNA (ADENINE(58)-N(1))-METHYLTRANSFERASE, MITOCHONDRIAL"/>
    <property type="match status" value="1"/>
</dbReference>